<evidence type="ECO:0000313" key="1">
    <source>
        <dbReference type="EMBL" id="AJI09115.1"/>
    </source>
</evidence>
<keyword evidence="1" id="KW-0614">Plasmid</keyword>
<dbReference type="AlphaFoldDB" id="A0AAN0SRI6"/>
<protein>
    <submittedName>
        <fullName evidence="1">Uncharacterized protein</fullName>
    </submittedName>
</protein>
<geneLocation type="plasmid" evidence="1 2">
    <name>pBFI_3</name>
</geneLocation>
<accession>A0AAN0SRI6</accession>
<reference evidence="1 2" key="1">
    <citation type="journal article" date="2015" name="Genome Announc.">
        <title>Complete genome sequences for 35 biothreat assay-relevant bacillus species.</title>
        <authorList>
            <person name="Johnson S.L."/>
            <person name="Daligault H.E."/>
            <person name="Davenport K.W."/>
            <person name="Jaissle J."/>
            <person name="Frey K.G."/>
            <person name="Ladner J.T."/>
            <person name="Broomall S.M."/>
            <person name="Bishop-Lilly K.A."/>
            <person name="Bruce D.C."/>
            <person name="Gibbons H.S."/>
            <person name="Coyne S.R."/>
            <person name="Lo C.C."/>
            <person name="Meincke L."/>
            <person name="Munk A.C."/>
            <person name="Koroleva G.I."/>
            <person name="Rosenzweig C.N."/>
            <person name="Palacios G.F."/>
            <person name="Redden C.L."/>
            <person name="Minogue T.D."/>
            <person name="Chain P.S."/>
        </authorList>
    </citation>
    <scope>NUCLEOTIDE SEQUENCE [LARGE SCALE GENOMIC DNA]</scope>
    <source>
        <strain evidence="1 2">03BB108</strain>
    </source>
</reference>
<sequence length="35" mass="4538">MKTTEAYWEETVKLFYKRQEWEWKRKQSSKEKVKK</sequence>
<dbReference type="Proteomes" id="UP000031861">
    <property type="component" value="Plasmid pBFI_3"/>
</dbReference>
<name>A0AAN0SRI6_BACCE</name>
<evidence type="ECO:0000313" key="2">
    <source>
        <dbReference type="Proteomes" id="UP000031861"/>
    </source>
</evidence>
<gene>
    <name evidence="1" type="ORF">AK40_6082</name>
</gene>
<organism evidence="1 2">
    <name type="scientific">Bacillus cereus 03BB108</name>
    <dbReference type="NCBI Taxonomy" id="451709"/>
    <lineage>
        <taxon>Bacteria</taxon>
        <taxon>Bacillati</taxon>
        <taxon>Bacillota</taxon>
        <taxon>Bacilli</taxon>
        <taxon>Bacillales</taxon>
        <taxon>Bacillaceae</taxon>
        <taxon>Bacillus</taxon>
        <taxon>Bacillus cereus group</taxon>
    </lineage>
</organism>
<proteinExistence type="predicted"/>
<dbReference type="EMBL" id="CP009640">
    <property type="protein sequence ID" value="AJI09115.1"/>
    <property type="molecule type" value="Genomic_DNA"/>
</dbReference>